<keyword evidence="3" id="KW-1185">Reference proteome</keyword>
<comment type="caution">
    <text evidence="2">The sequence shown here is derived from an EMBL/GenBank/DDBJ whole genome shotgun (WGS) entry which is preliminary data.</text>
</comment>
<dbReference type="Proteomes" id="UP000828390">
    <property type="component" value="Unassembled WGS sequence"/>
</dbReference>
<feature type="region of interest" description="Disordered" evidence="1">
    <location>
        <begin position="50"/>
        <end position="72"/>
    </location>
</feature>
<evidence type="ECO:0000313" key="3">
    <source>
        <dbReference type="Proteomes" id="UP000828390"/>
    </source>
</evidence>
<protein>
    <submittedName>
        <fullName evidence="2">Uncharacterized protein</fullName>
    </submittedName>
</protein>
<organism evidence="2 3">
    <name type="scientific">Dreissena polymorpha</name>
    <name type="common">Zebra mussel</name>
    <name type="synonym">Mytilus polymorpha</name>
    <dbReference type="NCBI Taxonomy" id="45954"/>
    <lineage>
        <taxon>Eukaryota</taxon>
        <taxon>Metazoa</taxon>
        <taxon>Spiralia</taxon>
        <taxon>Lophotrochozoa</taxon>
        <taxon>Mollusca</taxon>
        <taxon>Bivalvia</taxon>
        <taxon>Autobranchia</taxon>
        <taxon>Heteroconchia</taxon>
        <taxon>Euheterodonta</taxon>
        <taxon>Imparidentia</taxon>
        <taxon>Neoheterodontei</taxon>
        <taxon>Myida</taxon>
        <taxon>Dreissenoidea</taxon>
        <taxon>Dreissenidae</taxon>
        <taxon>Dreissena</taxon>
    </lineage>
</organism>
<sequence length="96" mass="10812">MISEPGGNNKKLYSSVKSVAPLKKDDSTNSDASAKAEILSDEFFDFHKGRLPEPSRPRTGYPSGCTSTDDPYQRYTEITRSPQPIQSIRTRYHPDF</sequence>
<proteinExistence type="predicted"/>
<accession>A0A9D4MK43</accession>
<evidence type="ECO:0000313" key="2">
    <source>
        <dbReference type="EMBL" id="KAH3877958.1"/>
    </source>
</evidence>
<reference evidence="2" key="2">
    <citation type="submission" date="2020-11" db="EMBL/GenBank/DDBJ databases">
        <authorList>
            <person name="McCartney M.A."/>
            <person name="Auch B."/>
            <person name="Kono T."/>
            <person name="Mallez S."/>
            <person name="Becker A."/>
            <person name="Gohl D.M."/>
            <person name="Silverstein K.A.T."/>
            <person name="Koren S."/>
            <person name="Bechman K.B."/>
            <person name="Herman A."/>
            <person name="Abrahante J.E."/>
            <person name="Garbe J."/>
        </authorList>
    </citation>
    <scope>NUCLEOTIDE SEQUENCE</scope>
    <source>
        <strain evidence="2">Duluth1</strain>
        <tissue evidence="2">Whole animal</tissue>
    </source>
</reference>
<dbReference type="EMBL" id="JAIWYP010000001">
    <property type="protein sequence ID" value="KAH3877958.1"/>
    <property type="molecule type" value="Genomic_DNA"/>
</dbReference>
<name>A0A9D4MK43_DREPO</name>
<gene>
    <name evidence="2" type="ORF">DPMN_001837</name>
</gene>
<dbReference type="AlphaFoldDB" id="A0A9D4MK43"/>
<feature type="region of interest" description="Disordered" evidence="1">
    <location>
        <begin position="1"/>
        <end position="33"/>
    </location>
</feature>
<evidence type="ECO:0000256" key="1">
    <source>
        <dbReference type="SAM" id="MobiDB-lite"/>
    </source>
</evidence>
<reference evidence="2" key="1">
    <citation type="journal article" date="2019" name="bioRxiv">
        <title>The Genome of the Zebra Mussel, Dreissena polymorpha: A Resource for Invasive Species Research.</title>
        <authorList>
            <person name="McCartney M.A."/>
            <person name="Auch B."/>
            <person name="Kono T."/>
            <person name="Mallez S."/>
            <person name="Zhang Y."/>
            <person name="Obille A."/>
            <person name="Becker A."/>
            <person name="Abrahante J.E."/>
            <person name="Garbe J."/>
            <person name="Badalamenti J.P."/>
            <person name="Herman A."/>
            <person name="Mangelson H."/>
            <person name="Liachko I."/>
            <person name="Sullivan S."/>
            <person name="Sone E.D."/>
            <person name="Koren S."/>
            <person name="Silverstein K.A.T."/>
            <person name="Beckman K.B."/>
            <person name="Gohl D.M."/>
        </authorList>
    </citation>
    <scope>NUCLEOTIDE SEQUENCE</scope>
    <source>
        <strain evidence="2">Duluth1</strain>
        <tissue evidence="2">Whole animal</tissue>
    </source>
</reference>